<proteinExistence type="predicted"/>
<dbReference type="KEGG" id="nta:107821380"/>
<feature type="region of interest" description="Disordered" evidence="2">
    <location>
        <begin position="51"/>
        <end position="73"/>
    </location>
</feature>
<organism evidence="4">
    <name type="scientific">Nicotiana tabacum</name>
    <name type="common">Common tobacco</name>
    <dbReference type="NCBI Taxonomy" id="4097"/>
    <lineage>
        <taxon>Eukaryota</taxon>
        <taxon>Viridiplantae</taxon>
        <taxon>Streptophyta</taxon>
        <taxon>Embryophyta</taxon>
        <taxon>Tracheophyta</taxon>
        <taxon>Spermatophyta</taxon>
        <taxon>Magnoliopsida</taxon>
        <taxon>eudicotyledons</taxon>
        <taxon>Gunneridae</taxon>
        <taxon>Pentapetalae</taxon>
        <taxon>asterids</taxon>
        <taxon>lamiids</taxon>
        <taxon>Solanales</taxon>
        <taxon>Solanaceae</taxon>
        <taxon>Nicotianoideae</taxon>
        <taxon>Nicotianeae</taxon>
        <taxon>Nicotiana</taxon>
    </lineage>
</organism>
<dbReference type="PaxDb" id="4097-A0A1S4CQH5"/>
<gene>
    <name evidence="4" type="primary">LOC107821380</name>
</gene>
<dbReference type="InterPro" id="IPR054722">
    <property type="entry name" value="PolX-like_BBD"/>
</dbReference>
<evidence type="ECO:0000256" key="1">
    <source>
        <dbReference type="SAM" id="Coils"/>
    </source>
</evidence>
<accession>A0A1S4CQH5</accession>
<feature type="domain" description="Retrovirus-related Pol polyprotein from transposon TNT 1-94-like beta-barrel" evidence="3">
    <location>
        <begin position="159"/>
        <end position="235"/>
    </location>
</feature>
<dbReference type="RefSeq" id="XP_016503306.1">
    <property type="nucleotide sequence ID" value="XM_016647820.1"/>
</dbReference>
<feature type="coiled-coil region" evidence="1">
    <location>
        <begin position="74"/>
        <end position="122"/>
    </location>
</feature>
<dbReference type="AlphaFoldDB" id="A0A1S4CQH5"/>
<evidence type="ECO:0000259" key="3">
    <source>
        <dbReference type="Pfam" id="PF22936"/>
    </source>
</evidence>
<feature type="compositionally biased region" description="Basic and acidic residues" evidence="2">
    <location>
        <begin position="51"/>
        <end position="61"/>
    </location>
</feature>
<evidence type="ECO:0000256" key="2">
    <source>
        <dbReference type="SAM" id="MobiDB-lite"/>
    </source>
</evidence>
<evidence type="ECO:0000313" key="4">
    <source>
        <dbReference type="RefSeq" id="XP_016503306.1"/>
    </source>
</evidence>
<sequence>MDVLMRRFRNARRGRIPPRRSKQYNEQDKNNGKCYECGRFGHVQGCWIDKDTSDDERKDDNENCFMSRGEKSESQKMMNALKRLNKELKDWKLKHEVCEIEKEVLQEEFKELQMQLNGMRKSTSHSSVRLNQATYKSTGEGPARTKSTRTPQEELQRKWYLDSACSSHMTGDKNLFKEVTKIDGGSVKFGDDSKGKIVSTGIVPFNNNCDITGVYLVDGLNYNLLSISQLCDSGYEVKFKKTDCAIENETELVHVIFDENNSSTEKEIIAGNEDQAQEILETNKSQESTNGSNVVIESTNETTNNPIEPSKESTTHIVRPNEWKSEPEYPQKFIIGDPSEGMKTRGALKKKANIALISQIEPKKLKKL</sequence>
<dbReference type="OrthoDB" id="1751476at2759"/>
<reference evidence="4" key="1">
    <citation type="submission" date="2025-08" db="UniProtKB">
        <authorList>
            <consortium name="RefSeq"/>
        </authorList>
    </citation>
    <scope>IDENTIFICATION</scope>
</reference>
<protein>
    <recommendedName>
        <fullName evidence="3">Retrovirus-related Pol polyprotein from transposon TNT 1-94-like beta-barrel domain-containing protein</fullName>
    </recommendedName>
</protein>
<keyword evidence="1" id="KW-0175">Coiled coil</keyword>
<dbReference type="Pfam" id="PF22936">
    <property type="entry name" value="Pol_BBD"/>
    <property type="match status" value="1"/>
</dbReference>
<name>A0A1S4CQH5_TOBAC</name>